<dbReference type="PANTHER" id="PTHR13136">
    <property type="entry name" value="TESTIS DEVELOPMENT PROTEIN PRTD"/>
    <property type="match status" value="1"/>
</dbReference>
<feature type="compositionally biased region" description="Basic residues" evidence="1">
    <location>
        <begin position="296"/>
        <end position="311"/>
    </location>
</feature>
<evidence type="ECO:0000259" key="2">
    <source>
        <dbReference type="Pfam" id="PF20408"/>
    </source>
</evidence>
<organism evidence="3 4">
    <name type="scientific">Deinandra increscens subsp. villosa</name>
    <dbReference type="NCBI Taxonomy" id="3103831"/>
    <lineage>
        <taxon>Eukaryota</taxon>
        <taxon>Viridiplantae</taxon>
        <taxon>Streptophyta</taxon>
        <taxon>Embryophyta</taxon>
        <taxon>Tracheophyta</taxon>
        <taxon>Spermatophyta</taxon>
        <taxon>Magnoliopsida</taxon>
        <taxon>eudicotyledons</taxon>
        <taxon>Gunneridae</taxon>
        <taxon>Pentapetalae</taxon>
        <taxon>asterids</taxon>
        <taxon>campanulids</taxon>
        <taxon>Asterales</taxon>
        <taxon>Asteraceae</taxon>
        <taxon>Asteroideae</taxon>
        <taxon>Heliantheae alliance</taxon>
        <taxon>Madieae</taxon>
        <taxon>Madiinae</taxon>
        <taxon>Deinandra</taxon>
    </lineage>
</organism>
<dbReference type="Gene3D" id="3.40.50.1820">
    <property type="entry name" value="alpha/beta hydrolase"/>
    <property type="match status" value="1"/>
</dbReference>
<dbReference type="EMBL" id="JBCNJP010000007">
    <property type="protein sequence ID" value="KAK9076653.1"/>
    <property type="molecule type" value="Genomic_DNA"/>
</dbReference>
<dbReference type="SUPFAM" id="SSF53474">
    <property type="entry name" value="alpha/beta-Hydrolases"/>
    <property type="match status" value="1"/>
</dbReference>
<gene>
    <name evidence="3" type="ORF">SSX86_004987</name>
</gene>
<accession>A0AAP0DP61</accession>
<dbReference type="AlphaFoldDB" id="A0AAP0DP61"/>
<proteinExistence type="predicted"/>
<feature type="region of interest" description="Disordered" evidence="1">
    <location>
        <begin position="269"/>
        <end position="331"/>
    </location>
</feature>
<dbReference type="InterPro" id="IPR026555">
    <property type="entry name" value="NSL3/Tex30"/>
</dbReference>
<feature type="domain" description="KANL3/Tex30 alpha/beta hydrolase-like" evidence="2">
    <location>
        <begin position="19"/>
        <end position="122"/>
    </location>
</feature>
<dbReference type="Pfam" id="PF20408">
    <property type="entry name" value="Abhydrolase_11"/>
    <property type="match status" value="2"/>
</dbReference>
<name>A0AAP0DP61_9ASTR</name>
<reference evidence="3 4" key="1">
    <citation type="submission" date="2024-04" db="EMBL/GenBank/DDBJ databases">
        <title>The reference genome of an endangered Asteraceae, Deinandra increscens subsp. villosa, native to the Central Coast of California.</title>
        <authorList>
            <person name="Guilliams M."/>
            <person name="Hasenstab-Lehman K."/>
            <person name="Meyer R."/>
            <person name="Mcevoy S."/>
        </authorList>
    </citation>
    <scope>NUCLEOTIDE SEQUENCE [LARGE SCALE GENOMIC DNA]</scope>
    <source>
        <tissue evidence="3">Leaf</tissue>
    </source>
</reference>
<comment type="caution">
    <text evidence="3">The sequence shown here is derived from an EMBL/GenBank/DDBJ whole genome shotgun (WGS) entry which is preliminary data.</text>
</comment>
<sequence length="331" mass="36748">MTSRSAESSPVKCNKRNSPVVVFAHGSGRRSTSEWMIRWRNLLAKALNAVEVVTFDYPYIHGKMKPETLVGYHSDIVRKVAAKYPEHPLILAGKSMGSRISCMVAAEKDIEASAVVCLGYSLGETSNICFFLRLLATFFYCIATYGGILDEPLLQLTVPIMFIQGGNDSICPLKSLEVIRNKLKAVNTLHIIEHGDHSFQIAKKNLELTGMTHEKAEECAVEAIAMFVSQVTSGALINGTRNMTGLPIRSYPERVPARHVSRMEAPVEDVAAGEQNSQPQPKVENFNIAKKPTQNMRKRKSERIVKNKLKKSVYDKDGRGSTIDKPVQIDD</sequence>
<evidence type="ECO:0000256" key="1">
    <source>
        <dbReference type="SAM" id="MobiDB-lite"/>
    </source>
</evidence>
<dbReference type="Proteomes" id="UP001408789">
    <property type="component" value="Unassembled WGS sequence"/>
</dbReference>
<evidence type="ECO:0000313" key="3">
    <source>
        <dbReference type="EMBL" id="KAK9076653.1"/>
    </source>
</evidence>
<dbReference type="InterPro" id="IPR046879">
    <property type="entry name" value="KANL3/Tex30_Abhydrolase"/>
</dbReference>
<keyword evidence="4" id="KW-1185">Reference proteome</keyword>
<dbReference type="InterPro" id="IPR029058">
    <property type="entry name" value="AB_hydrolase_fold"/>
</dbReference>
<protein>
    <recommendedName>
        <fullName evidence="2">KANL3/Tex30 alpha/beta hydrolase-like domain-containing protein</fullName>
    </recommendedName>
</protein>
<dbReference type="PANTHER" id="PTHR13136:SF13">
    <property type="entry name" value="KAT8 REGULATORY NSL COMPLEX SUBUNIT 3_TESTIS-EXPRESSED SEQUENCE 30 PROTEIN"/>
    <property type="match status" value="1"/>
</dbReference>
<evidence type="ECO:0000313" key="4">
    <source>
        <dbReference type="Proteomes" id="UP001408789"/>
    </source>
</evidence>
<feature type="domain" description="KANL3/Tex30 alpha/beta hydrolase-like" evidence="2">
    <location>
        <begin position="151"/>
        <end position="228"/>
    </location>
</feature>